<dbReference type="STRING" id="758803.SAMN05421803_103326"/>
<reference evidence="2 3" key="1">
    <citation type="submission" date="2016-11" db="EMBL/GenBank/DDBJ databases">
        <authorList>
            <person name="Jaros S."/>
            <person name="Januszkiewicz K."/>
            <person name="Wedrychowicz H."/>
        </authorList>
    </citation>
    <scope>NUCLEOTIDE SEQUENCE [LARGE SCALE GENOMIC DNA]</scope>
    <source>
        <strain evidence="2 3">CGMCC 4.5723</strain>
    </source>
</reference>
<name>A0A1M6G9E2_9ACTN</name>
<dbReference type="Gene3D" id="3.40.50.150">
    <property type="entry name" value="Vaccinia Virus protein VP39"/>
    <property type="match status" value="1"/>
</dbReference>
<accession>A0A1M6G9E2</accession>
<organism evidence="2 3">
    <name type="scientific">Nocardiopsis flavescens</name>
    <dbReference type="NCBI Taxonomy" id="758803"/>
    <lineage>
        <taxon>Bacteria</taxon>
        <taxon>Bacillati</taxon>
        <taxon>Actinomycetota</taxon>
        <taxon>Actinomycetes</taxon>
        <taxon>Streptosporangiales</taxon>
        <taxon>Nocardiopsidaceae</taxon>
        <taxon>Nocardiopsis</taxon>
    </lineage>
</organism>
<dbReference type="SUPFAM" id="SSF53335">
    <property type="entry name" value="S-adenosyl-L-methionine-dependent methyltransferases"/>
    <property type="match status" value="1"/>
</dbReference>
<keyword evidence="2" id="KW-0489">Methyltransferase</keyword>
<dbReference type="GO" id="GO:0008757">
    <property type="term" value="F:S-adenosylmethionine-dependent methyltransferase activity"/>
    <property type="evidence" value="ECO:0007669"/>
    <property type="project" value="InterPro"/>
</dbReference>
<dbReference type="PANTHER" id="PTHR42912">
    <property type="entry name" value="METHYLTRANSFERASE"/>
    <property type="match status" value="1"/>
</dbReference>
<dbReference type="RefSeq" id="WP_073377116.1">
    <property type="nucleotide sequence ID" value="NZ_FQZK01000003.1"/>
</dbReference>
<evidence type="ECO:0000313" key="2">
    <source>
        <dbReference type="EMBL" id="SHJ06595.1"/>
    </source>
</evidence>
<feature type="domain" description="Methyltransferase type 11" evidence="1">
    <location>
        <begin position="60"/>
        <end position="156"/>
    </location>
</feature>
<dbReference type="OrthoDB" id="653491at2"/>
<proteinExistence type="predicted"/>
<evidence type="ECO:0000313" key="3">
    <source>
        <dbReference type="Proteomes" id="UP000184452"/>
    </source>
</evidence>
<dbReference type="InterPro" id="IPR013216">
    <property type="entry name" value="Methyltransf_11"/>
</dbReference>
<dbReference type="AlphaFoldDB" id="A0A1M6G9E2"/>
<dbReference type="InterPro" id="IPR050508">
    <property type="entry name" value="Methyltransf_Superfamily"/>
</dbReference>
<dbReference type="EMBL" id="FQZK01000003">
    <property type="protein sequence ID" value="SHJ06595.1"/>
    <property type="molecule type" value="Genomic_DNA"/>
</dbReference>
<dbReference type="CDD" id="cd02440">
    <property type="entry name" value="AdoMet_MTases"/>
    <property type="match status" value="1"/>
</dbReference>
<gene>
    <name evidence="2" type="ORF">SAMN05421803_103326</name>
</gene>
<protein>
    <submittedName>
        <fullName evidence="2">Methyltransferase domain-containing protein</fullName>
    </submittedName>
</protein>
<dbReference type="PANTHER" id="PTHR42912:SF45">
    <property type="entry name" value="23S RRNA (GUANINE(745)-N(1))-METHYLTRANSFERASE"/>
    <property type="match status" value="1"/>
</dbReference>
<dbReference type="Pfam" id="PF08241">
    <property type="entry name" value="Methyltransf_11"/>
    <property type="match status" value="1"/>
</dbReference>
<keyword evidence="3" id="KW-1185">Reference proteome</keyword>
<dbReference type="Proteomes" id="UP000184452">
    <property type="component" value="Unassembled WGS sequence"/>
</dbReference>
<evidence type="ECO:0000259" key="1">
    <source>
        <dbReference type="Pfam" id="PF08241"/>
    </source>
</evidence>
<dbReference type="InterPro" id="IPR029063">
    <property type="entry name" value="SAM-dependent_MTases_sf"/>
</dbReference>
<dbReference type="GO" id="GO:0032259">
    <property type="term" value="P:methylation"/>
    <property type="evidence" value="ECO:0007669"/>
    <property type="project" value="UniProtKB-KW"/>
</dbReference>
<keyword evidence="2" id="KW-0808">Transferase</keyword>
<sequence>MATHSELRDFWERRLAGDWTESGVGYRALGRPFNTWMYKVREEVFLRRVGSQGLTDPSVLDVGSGTGFYVRLWDRLGAADVTGCDMTDAAVARLRERFPDHRFVRQDAADLDAFGDGSFDALSCMDVLFHITDDDRYTSAVGEFARVLRPGGTLVISENCLQRPEQRGEHQVNRTLEWIAGTLDKAGFDVRLRVPMLVLMNAQVDASAPWRKAWGGALRAATLTAPTGWLAGAALYPLERRLVRGRRESPTTELLVCRRRG</sequence>